<dbReference type="OrthoDB" id="5424391at2759"/>
<gene>
    <name evidence="1" type="ORF">CLAFUR5_13683</name>
</gene>
<reference evidence="1" key="1">
    <citation type="submission" date="2021-12" db="EMBL/GenBank/DDBJ databases">
        <authorList>
            <person name="Zaccaron A."/>
            <person name="Stergiopoulos I."/>
        </authorList>
    </citation>
    <scope>NUCLEOTIDE SEQUENCE</scope>
    <source>
        <strain evidence="1">Race5_Kim</strain>
    </source>
</reference>
<evidence type="ECO:0000313" key="1">
    <source>
        <dbReference type="EMBL" id="UJO24207.1"/>
    </source>
</evidence>
<name>A0A9Q8UVT7_PASFU</name>
<evidence type="ECO:0000313" key="2">
    <source>
        <dbReference type="Proteomes" id="UP000756132"/>
    </source>
</evidence>
<dbReference type="EMBL" id="CP090174">
    <property type="protein sequence ID" value="UJO24207.1"/>
    <property type="molecule type" value="Genomic_DNA"/>
</dbReference>
<dbReference type="GeneID" id="71993561"/>
<dbReference type="Proteomes" id="UP000756132">
    <property type="component" value="Chromosome 12"/>
</dbReference>
<dbReference type="KEGG" id="ffu:CLAFUR5_13683"/>
<organism evidence="1 2">
    <name type="scientific">Passalora fulva</name>
    <name type="common">Tomato leaf mold</name>
    <name type="synonym">Cladosporium fulvum</name>
    <dbReference type="NCBI Taxonomy" id="5499"/>
    <lineage>
        <taxon>Eukaryota</taxon>
        <taxon>Fungi</taxon>
        <taxon>Dikarya</taxon>
        <taxon>Ascomycota</taxon>
        <taxon>Pezizomycotina</taxon>
        <taxon>Dothideomycetes</taxon>
        <taxon>Dothideomycetidae</taxon>
        <taxon>Mycosphaerellales</taxon>
        <taxon>Mycosphaerellaceae</taxon>
        <taxon>Fulvia</taxon>
    </lineage>
</organism>
<protein>
    <submittedName>
        <fullName evidence="1">Uncharacterized protein</fullName>
    </submittedName>
</protein>
<sequence length="362" mass="41358">MTTAQQSEDTTALAPRSALEVAEVKAQRQLSTFGEYSPAAIRLKNDIVTDQVEATKHLQSVIADGTFTLETARVCLAGERERLAKYKRKERPAIMRSEGKPFARTIMTQLWTDEKLWGPLVSDDHLHTGNLCYFAIFEGLESFLVDWLRAEIDQPFVPEKEHMWRGHLLGSMVLAHAALSIGHELDEAIRCMFRVETLRRRLTAEAPEDQRPATAYLSLRPSVSILTKQIMTGQFRHTDERLYNEFCSLATRYRSKSYTERLEKNYRQAAFSLYHPKSPDHRLALACLKENVAQATTPEDLKILRNMMGLSNISLKRFILRAAYLASRSTHHADATFIREQGLRLQQVSTALPYDRYKTVGI</sequence>
<keyword evidence="2" id="KW-1185">Reference proteome</keyword>
<accession>A0A9Q8UVT7</accession>
<proteinExistence type="predicted"/>
<dbReference type="AlphaFoldDB" id="A0A9Q8UVT7"/>
<reference evidence="1" key="2">
    <citation type="journal article" date="2022" name="Microb. Genom.">
        <title>A chromosome-scale genome assembly of the tomato pathogen Cladosporium fulvum reveals a compartmentalized genome architecture and the presence of a dispensable chromosome.</title>
        <authorList>
            <person name="Zaccaron A.Z."/>
            <person name="Chen L.H."/>
            <person name="Samaras A."/>
            <person name="Stergiopoulos I."/>
        </authorList>
    </citation>
    <scope>NUCLEOTIDE SEQUENCE</scope>
    <source>
        <strain evidence="1">Race5_Kim</strain>
    </source>
</reference>
<dbReference type="RefSeq" id="XP_047768573.1">
    <property type="nucleotide sequence ID" value="XM_047912831.1"/>
</dbReference>